<organism evidence="3 4">
    <name type="scientific">Ceratocystis fimbriata f. sp. platani</name>
    <dbReference type="NCBI Taxonomy" id="88771"/>
    <lineage>
        <taxon>Eukaryota</taxon>
        <taxon>Fungi</taxon>
        <taxon>Dikarya</taxon>
        <taxon>Ascomycota</taxon>
        <taxon>Pezizomycotina</taxon>
        <taxon>Sordariomycetes</taxon>
        <taxon>Hypocreomycetidae</taxon>
        <taxon>Microascales</taxon>
        <taxon>Ceratocystidaceae</taxon>
        <taxon>Ceratocystis</taxon>
    </lineage>
</organism>
<protein>
    <submittedName>
        <fullName evidence="3">Splicing factor 45</fullName>
    </submittedName>
</protein>
<dbReference type="Gene3D" id="3.30.70.330">
    <property type="match status" value="1"/>
</dbReference>
<feature type="compositionally biased region" description="Acidic residues" evidence="1">
    <location>
        <begin position="299"/>
        <end position="310"/>
    </location>
</feature>
<dbReference type="AlphaFoldDB" id="A0A0F8BWY9"/>
<dbReference type="InterPro" id="IPR000504">
    <property type="entry name" value="RRM_dom"/>
</dbReference>
<feature type="region of interest" description="Disordered" evidence="1">
    <location>
        <begin position="20"/>
        <end position="176"/>
    </location>
</feature>
<dbReference type="GO" id="GO:0003723">
    <property type="term" value="F:RNA binding"/>
    <property type="evidence" value="ECO:0007669"/>
    <property type="project" value="InterPro"/>
</dbReference>
<dbReference type="Pfam" id="PF00076">
    <property type="entry name" value="RRM_1"/>
    <property type="match status" value="1"/>
</dbReference>
<evidence type="ECO:0000313" key="3">
    <source>
        <dbReference type="EMBL" id="KKF97053.1"/>
    </source>
</evidence>
<dbReference type="SMART" id="SM00443">
    <property type="entry name" value="G_patch"/>
    <property type="match status" value="1"/>
</dbReference>
<accession>A0A0F8BWY9</accession>
<keyword evidence="4" id="KW-1185">Reference proteome</keyword>
<feature type="region of interest" description="Disordered" evidence="1">
    <location>
        <begin position="191"/>
        <end position="275"/>
    </location>
</feature>
<dbReference type="InterPro" id="IPR012677">
    <property type="entry name" value="Nucleotide-bd_a/b_plait_sf"/>
</dbReference>
<dbReference type="PROSITE" id="PS50174">
    <property type="entry name" value="G_PATCH"/>
    <property type="match status" value="1"/>
</dbReference>
<sequence>MSSQSPAKLAGLSLYADLLEPEPGASNATNSNAAAKKKAADSAWLISSSSTTALRFQPIRRTAPTKQKPKSVFSAPVPAPNAPNSATPAQSVAAPTTASSTSASTTQAPPVRSRLSDWAPSKADEWAYGTGEKRQRGGRKNKNKRRNHEQRETDWEDVYDPSRPTNVDEYLKSDERIGEIREWKDILYGHRKSYSRSVSPSSGSRSDLSSDEGRDQRPGLGARIAPPPGLNFAPPPEPQEIPMDISGDDVYARRQAMSQGQKPDPSAPTPTLVPASASVGVVASSAPVRYAHVQRDNDSNDPEEGGDWDDDPRPALGLGHSSTANDDDNYDDANIGAPRANRPGQSGFAGRMMAKYGWTKGSGLGAESDGITSALSVAVEKRRKRPDAEGGGWAEPAGSRNKVLGGQRNNEDSGQFGKMSDVVVLRGMLDGMEDLAHEIELGLGQEIGEECGEKYGRVERLYIDQASRRVFIKFTNQISALRAVSELNGRMFSGNTIKPAYYDSEKFEACIYD</sequence>
<feature type="domain" description="G-patch" evidence="2">
    <location>
        <begin position="345"/>
        <end position="396"/>
    </location>
</feature>
<dbReference type="OrthoDB" id="5411533at2759"/>
<feature type="compositionally biased region" description="Basic residues" evidence="1">
    <location>
        <begin position="136"/>
        <end position="148"/>
    </location>
</feature>
<dbReference type="InterPro" id="IPR000467">
    <property type="entry name" value="G_patch_dom"/>
</dbReference>
<feature type="compositionally biased region" description="Polar residues" evidence="1">
    <location>
        <begin position="45"/>
        <end position="54"/>
    </location>
</feature>
<evidence type="ECO:0000259" key="2">
    <source>
        <dbReference type="PROSITE" id="PS50174"/>
    </source>
</evidence>
<evidence type="ECO:0000313" key="4">
    <source>
        <dbReference type="Proteomes" id="UP000034841"/>
    </source>
</evidence>
<evidence type="ECO:0000256" key="1">
    <source>
        <dbReference type="SAM" id="MobiDB-lite"/>
    </source>
</evidence>
<comment type="caution">
    <text evidence="3">The sequence shown here is derived from an EMBL/GenBank/DDBJ whole genome shotgun (WGS) entry which is preliminary data.</text>
</comment>
<feature type="compositionally biased region" description="Low complexity" evidence="1">
    <location>
        <begin position="82"/>
        <end position="111"/>
    </location>
</feature>
<dbReference type="InterPro" id="IPR040052">
    <property type="entry name" value="RBM17"/>
</dbReference>
<feature type="compositionally biased region" description="Pro residues" evidence="1">
    <location>
        <begin position="225"/>
        <end position="239"/>
    </location>
</feature>
<dbReference type="EMBL" id="LBBL01000020">
    <property type="protein sequence ID" value="KKF97053.1"/>
    <property type="molecule type" value="Genomic_DNA"/>
</dbReference>
<feature type="region of interest" description="Disordered" evidence="1">
    <location>
        <begin position="382"/>
        <end position="412"/>
    </location>
</feature>
<gene>
    <name evidence="3" type="primary">Rbm17</name>
    <name evidence="3" type="ORF">CFO_g614</name>
</gene>
<dbReference type="Pfam" id="PF01585">
    <property type="entry name" value="G-patch"/>
    <property type="match status" value="1"/>
</dbReference>
<feature type="compositionally biased region" description="Low complexity" evidence="1">
    <location>
        <begin position="195"/>
        <end position="207"/>
    </location>
</feature>
<reference evidence="3 4" key="1">
    <citation type="submission" date="2015-04" db="EMBL/GenBank/DDBJ databases">
        <title>Genome sequence of Ceratocystis platani, a major pathogen of plane trees.</title>
        <authorList>
            <person name="Belbahri L."/>
        </authorList>
    </citation>
    <scope>NUCLEOTIDE SEQUENCE [LARGE SCALE GENOMIC DNA]</scope>
    <source>
        <strain evidence="3 4">CFO</strain>
    </source>
</reference>
<name>A0A0F8BWY9_CERFI</name>
<dbReference type="Proteomes" id="UP000034841">
    <property type="component" value="Unassembled WGS sequence"/>
</dbReference>
<dbReference type="GO" id="GO:0071011">
    <property type="term" value="C:precatalytic spliceosome"/>
    <property type="evidence" value="ECO:0007669"/>
    <property type="project" value="TreeGrafter"/>
</dbReference>
<dbReference type="PANTHER" id="PTHR13288">
    <property type="entry name" value="SPLICING FACTOR 45 SPF45"/>
    <property type="match status" value="1"/>
</dbReference>
<dbReference type="InterPro" id="IPR035979">
    <property type="entry name" value="RBD_domain_sf"/>
</dbReference>
<feature type="region of interest" description="Disordered" evidence="1">
    <location>
        <begin position="287"/>
        <end position="349"/>
    </location>
</feature>
<proteinExistence type="predicted"/>
<dbReference type="SUPFAM" id="SSF54928">
    <property type="entry name" value="RNA-binding domain, RBD"/>
    <property type="match status" value="1"/>
</dbReference>
<dbReference type="GO" id="GO:0045292">
    <property type="term" value="P:mRNA cis splicing, via spliceosome"/>
    <property type="evidence" value="ECO:0007669"/>
    <property type="project" value="InterPro"/>
</dbReference>
<feature type="compositionally biased region" description="Low complexity" evidence="1">
    <location>
        <begin position="25"/>
        <end position="34"/>
    </location>
</feature>
<dbReference type="PANTHER" id="PTHR13288:SF8">
    <property type="entry name" value="SPLICING FACTOR 45"/>
    <property type="match status" value="1"/>
</dbReference>